<dbReference type="EMBL" id="JACHGB010000004">
    <property type="protein sequence ID" value="MBB5272430.1"/>
    <property type="molecule type" value="Genomic_DNA"/>
</dbReference>
<keyword evidence="8" id="KW-1185">Reference proteome</keyword>
<comment type="cofactor">
    <cofactor evidence="1">
        <name>FAD</name>
        <dbReference type="ChEBI" id="CHEBI:57692"/>
    </cofactor>
</comment>
<gene>
    <name evidence="7" type="ORF">HNQ70_002444</name>
</gene>
<evidence type="ECO:0000313" key="8">
    <source>
        <dbReference type="Proteomes" id="UP000532440"/>
    </source>
</evidence>
<dbReference type="Pfam" id="PF01946">
    <property type="entry name" value="Thi4"/>
    <property type="match status" value="1"/>
</dbReference>
<evidence type="ECO:0000256" key="3">
    <source>
        <dbReference type="ARBA" id="ARBA00022630"/>
    </source>
</evidence>
<sequence length="501" mass="56038">MPSNGPTERPPCSTTERFDVVIVGAGISGIGCAYMLRRHCPELSFVILDAMEAHGGTWLIHKYPGARSDSDLFTFGYDFKPWKGDPIASRQQILEYLGSVIDDAGLAPRIRYRHTVRSADWSSASRCWSLDVSAGPTQESVRIEAGFLWMCQGYYRHDEGYTPSWSGLEEFGGDVIHPQHWPDSVDLSGKRVVVVGSGATAATLIPALADQCEHVTMLQRTPTYFAAGRNADALADELRRLEIDETWIHEIMRRKSVRDRADLIDLARARPEALQRQLIAGVKACLPEGYDVQRHFTPPYKPLQQRVAFVPDADLFKAIGSGKASVVTDRIETFDAAGIRLQSGDRIDCDVVITATGFDLSVMGEIPFSVDGRSVDFSETVSYRGIMFTGVPNMAGVYGYARYSWTLRAELVGAFVCRLLKHMQSRNLRSVTPTLRPEDSDMELHPWVDTEDMNAGYMLRSLHRLPKRGEKPEWQHSQDYLYESKALPEADLSDPIFSYST</sequence>
<proteinExistence type="inferred from homology"/>
<dbReference type="Gene3D" id="3.50.50.60">
    <property type="entry name" value="FAD/NAD(P)-binding domain"/>
    <property type="match status" value="2"/>
</dbReference>
<organism evidence="7 8">
    <name type="scientific">Quisquiliibacterium transsilvanicum</name>
    <dbReference type="NCBI Taxonomy" id="1549638"/>
    <lineage>
        <taxon>Bacteria</taxon>
        <taxon>Pseudomonadati</taxon>
        <taxon>Pseudomonadota</taxon>
        <taxon>Betaproteobacteria</taxon>
        <taxon>Burkholderiales</taxon>
        <taxon>Burkholderiaceae</taxon>
        <taxon>Quisquiliibacterium</taxon>
    </lineage>
</organism>
<evidence type="ECO:0000313" key="7">
    <source>
        <dbReference type="EMBL" id="MBB5272430.1"/>
    </source>
</evidence>
<dbReference type="InterPro" id="IPR051820">
    <property type="entry name" value="FAD-binding_MO"/>
</dbReference>
<dbReference type="SUPFAM" id="SSF51905">
    <property type="entry name" value="FAD/NAD(P)-binding domain"/>
    <property type="match status" value="1"/>
</dbReference>
<dbReference type="AlphaFoldDB" id="A0A7W8HJR5"/>
<evidence type="ECO:0000256" key="1">
    <source>
        <dbReference type="ARBA" id="ARBA00001974"/>
    </source>
</evidence>
<keyword evidence="3" id="KW-0285">Flavoprotein</keyword>
<comment type="caution">
    <text evidence="7">The sequence shown here is derived from an EMBL/GenBank/DDBJ whole genome shotgun (WGS) entry which is preliminary data.</text>
</comment>
<keyword evidence="4" id="KW-0274">FAD</keyword>
<dbReference type="PANTHER" id="PTHR43872">
    <property type="entry name" value="MONOOXYGENASE, PUTATIVE (AFU_ORTHOLOGUE AFUA_8G02570)-RELATED"/>
    <property type="match status" value="1"/>
</dbReference>
<dbReference type="InterPro" id="IPR020946">
    <property type="entry name" value="Flavin_mOase-like"/>
</dbReference>
<comment type="similarity">
    <text evidence="2">Belongs to the FAD-binding monooxygenase family.</text>
</comment>
<dbReference type="GO" id="GO:0004499">
    <property type="term" value="F:N,N-dimethylaniline monooxygenase activity"/>
    <property type="evidence" value="ECO:0007669"/>
    <property type="project" value="InterPro"/>
</dbReference>
<evidence type="ECO:0000256" key="6">
    <source>
        <dbReference type="ARBA" id="ARBA00023033"/>
    </source>
</evidence>
<protein>
    <submittedName>
        <fullName evidence="7">Cation diffusion facilitator CzcD-associated flavoprotein CzcO</fullName>
    </submittedName>
</protein>
<accession>A0A7W8HJR5</accession>
<keyword evidence="5" id="KW-0560">Oxidoreductase</keyword>
<dbReference type="RefSeq" id="WP_183967843.1">
    <property type="nucleotide sequence ID" value="NZ_BAABEW010000025.1"/>
</dbReference>
<reference evidence="7 8" key="1">
    <citation type="submission" date="2020-08" db="EMBL/GenBank/DDBJ databases">
        <title>Genomic Encyclopedia of Type Strains, Phase IV (KMG-IV): sequencing the most valuable type-strain genomes for metagenomic binning, comparative biology and taxonomic classification.</title>
        <authorList>
            <person name="Goeker M."/>
        </authorList>
    </citation>
    <scope>NUCLEOTIDE SEQUENCE [LARGE SCALE GENOMIC DNA]</scope>
    <source>
        <strain evidence="7 8">DSM 29781</strain>
    </source>
</reference>
<evidence type="ECO:0000256" key="5">
    <source>
        <dbReference type="ARBA" id="ARBA00023002"/>
    </source>
</evidence>
<dbReference type="Pfam" id="PF00743">
    <property type="entry name" value="FMO-like"/>
    <property type="match status" value="1"/>
</dbReference>
<dbReference type="Proteomes" id="UP000532440">
    <property type="component" value="Unassembled WGS sequence"/>
</dbReference>
<dbReference type="PANTHER" id="PTHR43872:SF1">
    <property type="entry name" value="MONOOXYGENASE, PUTATIVE (AFU_ORTHOLOGUE AFUA_8G02570)-RELATED"/>
    <property type="match status" value="1"/>
</dbReference>
<name>A0A7W8HJR5_9BURK</name>
<evidence type="ECO:0000256" key="4">
    <source>
        <dbReference type="ARBA" id="ARBA00022827"/>
    </source>
</evidence>
<dbReference type="GO" id="GO:0050660">
    <property type="term" value="F:flavin adenine dinucleotide binding"/>
    <property type="evidence" value="ECO:0007669"/>
    <property type="project" value="InterPro"/>
</dbReference>
<keyword evidence="6" id="KW-0503">Monooxygenase</keyword>
<dbReference type="GO" id="GO:0050661">
    <property type="term" value="F:NADP binding"/>
    <property type="evidence" value="ECO:0007669"/>
    <property type="project" value="InterPro"/>
</dbReference>
<evidence type="ECO:0000256" key="2">
    <source>
        <dbReference type="ARBA" id="ARBA00010139"/>
    </source>
</evidence>
<dbReference type="InterPro" id="IPR036188">
    <property type="entry name" value="FAD/NAD-bd_sf"/>
</dbReference>